<dbReference type="Pfam" id="PF04488">
    <property type="entry name" value="Gly_transf_sug"/>
    <property type="match status" value="1"/>
</dbReference>
<name>A0ABY8AT36_9GAMM</name>
<evidence type="ECO:0000313" key="1">
    <source>
        <dbReference type="EMBL" id="WED43718.1"/>
    </source>
</evidence>
<keyword evidence="2" id="KW-1185">Reference proteome</keyword>
<gene>
    <name evidence="1" type="ORF">PXX05_02775</name>
</gene>
<dbReference type="EMBL" id="CP119078">
    <property type="protein sequence ID" value="WED43718.1"/>
    <property type="molecule type" value="Genomic_DNA"/>
</dbReference>
<proteinExistence type="predicted"/>
<reference evidence="1 2" key="1">
    <citation type="submission" date="2023-02" db="EMBL/GenBank/DDBJ databases">
        <title>Genome Sequence of L. cardiaca H63T.</title>
        <authorList>
            <person name="Lopez A.E."/>
            <person name="Cianciotto N.P."/>
        </authorList>
    </citation>
    <scope>NUCLEOTIDE SEQUENCE [LARGE SCALE GENOMIC DNA]</scope>
    <source>
        <strain evidence="1 2">H63</strain>
    </source>
</reference>
<organism evidence="1 2">
    <name type="scientific">Legionella cardiaca</name>
    <dbReference type="NCBI Taxonomy" id="1071983"/>
    <lineage>
        <taxon>Bacteria</taxon>
        <taxon>Pseudomonadati</taxon>
        <taxon>Pseudomonadota</taxon>
        <taxon>Gammaproteobacteria</taxon>
        <taxon>Legionellales</taxon>
        <taxon>Legionellaceae</taxon>
        <taxon>Legionella</taxon>
    </lineage>
</organism>
<dbReference type="InterPro" id="IPR007577">
    <property type="entry name" value="GlycoTrfase_DXD_sugar-bd_CS"/>
</dbReference>
<evidence type="ECO:0000313" key="2">
    <source>
        <dbReference type="Proteomes" id="UP001222087"/>
    </source>
</evidence>
<accession>A0ABY8AT36</accession>
<sequence>MKGRNEFKSGAIPSIFHHVWVGGEIEEGDLESIIKLSRASRSSGFKTVLWTDDEKHIQKTFDEMTLKEGSGNIDATLRSLNVEVRNINTLLENLKTNPIFSNKETNDLIINTIREAIGHRNLASVSDLVRYCALYYEGGYYLDTDLRPQLTKDTKFKADEPALGFVGKFSPTLEGYQDLLRRMGRPYKVDNVAGNNDAFGAISKHPILRVAIKKTLTTYAKFDAERTLLTDLDFFPDRIEASNIILNAFDKDFLDRLSNERNKLLKTKFINALLDISFNLRLLNNRKAQTPAQQDDINHKKAALIKSSEKLIEDTSHALGLNPVNSDVGKTSQMLLKYINLKVKEHQKQFGFGYENATEMDAKRYPFQVGTIDKYNKRRSHTIKTAIYSLCDAIAEFLLYNDKKGSSTYSEKEMATFPVETFTGSKFKENVRELSASADDEEITLAGCTIKFHYANSWVKAKEKKPVSYDDSVLPYKTKQAFFNTTVSKVSKAKDMEKSELTSTMGM</sequence>
<dbReference type="RefSeq" id="WP_275089530.1">
    <property type="nucleotide sequence ID" value="NZ_CP119078.1"/>
</dbReference>
<protein>
    <submittedName>
        <fullName evidence="1">TcdA/TcdB catalytic glycosyltransferase domain-containing protein</fullName>
    </submittedName>
</protein>
<dbReference type="Proteomes" id="UP001222087">
    <property type="component" value="Chromosome"/>
</dbReference>
<dbReference type="Gene3D" id="3.90.550.20">
    <property type="match status" value="1"/>
</dbReference>
<dbReference type="InterPro" id="IPR029044">
    <property type="entry name" value="Nucleotide-diphossugar_trans"/>
</dbReference>
<dbReference type="SUPFAM" id="SSF53448">
    <property type="entry name" value="Nucleotide-diphospho-sugar transferases"/>
    <property type="match status" value="1"/>
</dbReference>